<organism evidence="2 3">
    <name type="scientific">Diaporthe helianthi</name>
    <dbReference type="NCBI Taxonomy" id="158607"/>
    <lineage>
        <taxon>Eukaryota</taxon>
        <taxon>Fungi</taxon>
        <taxon>Dikarya</taxon>
        <taxon>Ascomycota</taxon>
        <taxon>Pezizomycotina</taxon>
        <taxon>Sordariomycetes</taxon>
        <taxon>Sordariomycetidae</taxon>
        <taxon>Diaporthales</taxon>
        <taxon>Diaporthaceae</taxon>
        <taxon>Diaporthe</taxon>
    </lineage>
</organism>
<dbReference type="EMBL" id="MAVT02001774">
    <property type="protein sequence ID" value="POS70147.1"/>
    <property type="molecule type" value="Genomic_DNA"/>
</dbReference>
<evidence type="ECO:0000256" key="1">
    <source>
        <dbReference type="SAM" id="MobiDB-lite"/>
    </source>
</evidence>
<evidence type="ECO:0000313" key="2">
    <source>
        <dbReference type="EMBL" id="POS70147.1"/>
    </source>
</evidence>
<comment type="caution">
    <text evidence="2">The sequence shown here is derived from an EMBL/GenBank/DDBJ whole genome shotgun (WGS) entry which is preliminary data.</text>
</comment>
<evidence type="ECO:0000313" key="3">
    <source>
        <dbReference type="Proteomes" id="UP000094444"/>
    </source>
</evidence>
<name>A0A2P5HIR6_DIAHE</name>
<feature type="region of interest" description="Disordered" evidence="1">
    <location>
        <begin position="20"/>
        <end position="55"/>
    </location>
</feature>
<feature type="compositionally biased region" description="Basic residues" evidence="1">
    <location>
        <begin position="39"/>
        <end position="52"/>
    </location>
</feature>
<dbReference type="Proteomes" id="UP000094444">
    <property type="component" value="Unassembled WGS sequence"/>
</dbReference>
<protein>
    <submittedName>
        <fullName evidence="2">Uncharacterized protein</fullName>
    </submittedName>
</protein>
<feature type="region of interest" description="Disordered" evidence="1">
    <location>
        <begin position="401"/>
        <end position="422"/>
    </location>
</feature>
<sequence length="450" mass="51703">MDLFVSREWSAPATISADIGWDRRRKPQHNRPPLWSHAHVSRHHRPQRRQSRQRLAPASLADQAASVAAAHIEDVDPSHLHDLSPRALQILLRHLDFDAMSMSVWKTFRELARAGHLDARDELALHQFVYHIERPTADLSVYMAPLQSHKFAFISHLRIAGSCLIKSEELLYLPRWANNLGLLEFLEPVDVGAPFPRLSDRLFKAWSLHDTPFPKLKGIRLSTNNTIFTKQSLQYLSQFPALMMLDIVSGKQAWAHPESLADALGWIYCDWAEAERWASEEDDDDKCDSVPEVGQGSHKDWLRLCLGIDKLYVEPRHGIARQDSEIGKSHGFKIYNRLDLPASKMLQQPYVMPEPPWSGALASLTLGRDWRLLRQKHYHWSKRIFFWRYWQDGVRYPLPSNANCQESSQRPHSTDSMTTRWDRTEAAVIRPSKKRSAASISDVLSHFGGA</sequence>
<dbReference type="InParanoid" id="A0A2P5HIR6"/>
<keyword evidence="3" id="KW-1185">Reference proteome</keyword>
<reference evidence="2" key="1">
    <citation type="submission" date="2017-09" db="EMBL/GenBank/DDBJ databases">
        <title>Polyketide synthases of a Diaporthe helianthi virulent isolate.</title>
        <authorList>
            <person name="Baroncelli R."/>
        </authorList>
    </citation>
    <scope>NUCLEOTIDE SEQUENCE [LARGE SCALE GENOMIC DNA]</scope>
    <source>
        <strain evidence="2">7/96</strain>
    </source>
</reference>
<proteinExistence type="predicted"/>
<feature type="compositionally biased region" description="Polar residues" evidence="1">
    <location>
        <begin position="401"/>
        <end position="419"/>
    </location>
</feature>
<accession>A0A2P5HIR6</accession>
<dbReference type="OrthoDB" id="5273928at2759"/>
<dbReference type="AlphaFoldDB" id="A0A2P5HIR6"/>
<gene>
    <name evidence="2" type="ORF">DHEL01_v211457</name>
</gene>